<dbReference type="NCBIfam" id="TIGR00671">
    <property type="entry name" value="baf"/>
    <property type="match status" value="1"/>
</dbReference>
<keyword evidence="8" id="KW-0067">ATP-binding</keyword>
<evidence type="ECO:0000256" key="2">
    <source>
        <dbReference type="ARBA" id="ARBA00004496"/>
    </source>
</evidence>
<evidence type="ECO:0000256" key="4">
    <source>
        <dbReference type="ARBA" id="ARBA00022490"/>
    </source>
</evidence>
<evidence type="ECO:0000256" key="10">
    <source>
        <dbReference type="ARBA" id="ARBA00022993"/>
    </source>
</evidence>
<dbReference type="InterPro" id="IPR004619">
    <property type="entry name" value="Type_III_PanK"/>
</dbReference>
<evidence type="ECO:0000256" key="11">
    <source>
        <dbReference type="ARBA" id="ARBA00038036"/>
    </source>
</evidence>
<evidence type="ECO:0000256" key="3">
    <source>
        <dbReference type="ARBA" id="ARBA00011738"/>
    </source>
</evidence>
<evidence type="ECO:0000256" key="7">
    <source>
        <dbReference type="ARBA" id="ARBA00022777"/>
    </source>
</evidence>
<proteinExistence type="inferred from homology"/>
<keyword evidence="7 13" id="KW-0418">Kinase</keyword>
<keyword evidence="5 13" id="KW-0808">Transferase</keyword>
<dbReference type="PANTHER" id="PTHR34265">
    <property type="entry name" value="TYPE III PANTOTHENATE KINASE"/>
    <property type="match status" value="1"/>
</dbReference>
<keyword evidence="9" id="KW-0630">Potassium</keyword>
<dbReference type="Pfam" id="PF03309">
    <property type="entry name" value="Pan_kinase"/>
    <property type="match status" value="1"/>
</dbReference>
<dbReference type="GO" id="GO:0005737">
    <property type="term" value="C:cytoplasm"/>
    <property type="evidence" value="ECO:0007669"/>
    <property type="project" value="UniProtKB-SubCell"/>
</dbReference>
<accession>A0A1W1D7D6</accession>
<evidence type="ECO:0000256" key="5">
    <source>
        <dbReference type="ARBA" id="ARBA00022679"/>
    </source>
</evidence>
<dbReference type="InterPro" id="IPR043129">
    <property type="entry name" value="ATPase_NBD"/>
</dbReference>
<dbReference type="GO" id="GO:0005524">
    <property type="term" value="F:ATP binding"/>
    <property type="evidence" value="ECO:0007669"/>
    <property type="project" value="UniProtKB-KW"/>
</dbReference>
<comment type="subunit">
    <text evidence="3">Homodimer.</text>
</comment>
<dbReference type="CDD" id="cd24015">
    <property type="entry name" value="ASKHA_NBD_PanK-III"/>
    <property type="match status" value="1"/>
</dbReference>
<dbReference type="GO" id="GO:0004594">
    <property type="term" value="F:pantothenate kinase activity"/>
    <property type="evidence" value="ECO:0007669"/>
    <property type="project" value="InterPro"/>
</dbReference>
<keyword evidence="10" id="KW-0173">Coenzyme A biosynthesis</keyword>
<keyword evidence="4" id="KW-0963">Cytoplasm</keyword>
<comment type="cofactor">
    <cofactor evidence="1">
        <name>K(+)</name>
        <dbReference type="ChEBI" id="CHEBI:29103"/>
    </cofactor>
</comment>
<dbReference type="EMBL" id="FPHR01000004">
    <property type="protein sequence ID" value="SFV76504.1"/>
    <property type="molecule type" value="Genomic_DNA"/>
</dbReference>
<dbReference type="AlphaFoldDB" id="A0A1W1D7D6"/>
<organism evidence="13">
    <name type="scientific">hydrothermal vent metagenome</name>
    <dbReference type="NCBI Taxonomy" id="652676"/>
    <lineage>
        <taxon>unclassified sequences</taxon>
        <taxon>metagenomes</taxon>
        <taxon>ecological metagenomes</taxon>
    </lineage>
</organism>
<gene>
    <name evidence="13" type="ORF">MNB_SUP05-4-233</name>
</gene>
<comment type="subcellular location">
    <subcellularLocation>
        <location evidence="2">Cytoplasm</location>
    </subcellularLocation>
</comment>
<dbReference type="HAMAP" id="MF_01274">
    <property type="entry name" value="Pantothen_kinase_3"/>
    <property type="match status" value="1"/>
</dbReference>
<evidence type="ECO:0000313" key="13">
    <source>
        <dbReference type="EMBL" id="SFV76504.1"/>
    </source>
</evidence>
<sequence>MHNLYVDIGNTAVKWLFNGQYHSVLSADFSIDLLPKSGQAFVSCVTDRSLLDGFDDAIFVESQATFQSFVSAYEQSNELGVDRFLAMIAAIDQSPNQNLLIIDAGSALTFDLVLASGKHQGGLIMPGLGKLRRSFAQFESCSKSLTLKSTANNTTDAWEFGTANMLMSVIKDQIEQHQAALGDLKVVLTGGDAKIVVYRLNHQVDIEPYLVLDGLALYAQSLN</sequence>
<evidence type="ECO:0000256" key="6">
    <source>
        <dbReference type="ARBA" id="ARBA00022741"/>
    </source>
</evidence>
<keyword evidence="6" id="KW-0547">Nucleotide-binding</keyword>
<reference evidence="13" key="1">
    <citation type="submission" date="2016-10" db="EMBL/GenBank/DDBJ databases">
        <authorList>
            <person name="de Groot N.N."/>
        </authorList>
    </citation>
    <scope>NUCLEOTIDE SEQUENCE</scope>
</reference>
<evidence type="ECO:0000256" key="9">
    <source>
        <dbReference type="ARBA" id="ARBA00022958"/>
    </source>
</evidence>
<evidence type="ECO:0000256" key="1">
    <source>
        <dbReference type="ARBA" id="ARBA00001958"/>
    </source>
</evidence>
<dbReference type="GO" id="GO:0015937">
    <property type="term" value="P:coenzyme A biosynthetic process"/>
    <property type="evidence" value="ECO:0007669"/>
    <property type="project" value="UniProtKB-KW"/>
</dbReference>
<dbReference type="Gene3D" id="3.30.420.40">
    <property type="match status" value="2"/>
</dbReference>
<dbReference type="SUPFAM" id="SSF53067">
    <property type="entry name" value="Actin-like ATPase domain"/>
    <property type="match status" value="2"/>
</dbReference>
<protein>
    <recommendedName>
        <fullName evidence="12">Type III pantothenate kinase</fullName>
    </recommendedName>
</protein>
<comment type="similarity">
    <text evidence="11">Belongs to the type III pantothenate kinase family.</text>
</comment>
<name>A0A1W1D7D6_9ZZZZ</name>
<evidence type="ECO:0000256" key="8">
    <source>
        <dbReference type="ARBA" id="ARBA00022840"/>
    </source>
</evidence>
<evidence type="ECO:0000256" key="12">
    <source>
        <dbReference type="ARBA" id="ARBA00040883"/>
    </source>
</evidence>
<dbReference type="PANTHER" id="PTHR34265:SF1">
    <property type="entry name" value="TYPE III PANTOTHENATE KINASE"/>
    <property type="match status" value="1"/>
</dbReference>